<feature type="transmembrane region" description="Helical" evidence="2">
    <location>
        <begin position="37"/>
        <end position="58"/>
    </location>
</feature>
<dbReference type="Pfam" id="PF14258">
    <property type="entry name" value="DUF4350"/>
    <property type="match status" value="1"/>
</dbReference>
<sequence length="442" mass="44649">MSLAAPPKARPDGAAEPVAAVADTPTVRAALRRARTWIVLGAVLVVGAIVVLVVQGGLRAPGPALGADNAAPSGARALVQVLRGQGVEVTVAHRLDAAVDAADGATVLLYDEFGLLDRASLRRLAGAADGLVIAAPGFAALEALAPGVRLAGTAVGDLDEADCDLRAAERAGELGAGQRLLTVDDAAADAGWVGCFPDDDHGFALVVGPSVSGGELSLVPSTAVFANDTIDERGNAALALGLLGSREHLVWYLPGPADAEPAAATAGELTPGWVSPVLVLLLVVGLAAAIWRGRRFGPLVIEDLPVEVPAGETAEGRARLYARGTGRLHALDQLRIGSVGRLTALLRLPRSAPLSEVITATAAATGRAPIDVESVLVAAVPAGDRELVDLADRLAALEQQVRDALGPAASGPAASRPAASGPATTRDPAASDPTTDPRGRRP</sequence>
<evidence type="ECO:0000313" key="5">
    <source>
        <dbReference type="Proteomes" id="UP000832097"/>
    </source>
</evidence>
<evidence type="ECO:0000256" key="1">
    <source>
        <dbReference type="SAM" id="MobiDB-lite"/>
    </source>
</evidence>
<keyword evidence="2" id="KW-0472">Membrane</keyword>
<dbReference type="RefSeq" id="WP_243556410.1">
    <property type="nucleotide sequence ID" value="NZ_CP094528.1"/>
</dbReference>
<evidence type="ECO:0000259" key="3">
    <source>
        <dbReference type="Pfam" id="PF14258"/>
    </source>
</evidence>
<proteinExistence type="predicted"/>
<accession>A0ABY4C037</accession>
<feature type="compositionally biased region" description="Low complexity" evidence="1">
    <location>
        <begin position="405"/>
        <end position="423"/>
    </location>
</feature>
<evidence type="ECO:0000256" key="2">
    <source>
        <dbReference type="SAM" id="Phobius"/>
    </source>
</evidence>
<keyword evidence="2" id="KW-1133">Transmembrane helix</keyword>
<dbReference type="Proteomes" id="UP000832097">
    <property type="component" value="Chromosome"/>
</dbReference>
<gene>
    <name evidence="4" type="ORF">MTO99_01675</name>
</gene>
<evidence type="ECO:0000313" key="4">
    <source>
        <dbReference type="EMBL" id="UOE44529.1"/>
    </source>
</evidence>
<keyword evidence="2" id="KW-0812">Transmembrane</keyword>
<organism evidence="4 5">
    <name type="scientific">Agromyces larvae</name>
    <dbReference type="NCBI Taxonomy" id="2929802"/>
    <lineage>
        <taxon>Bacteria</taxon>
        <taxon>Bacillati</taxon>
        <taxon>Actinomycetota</taxon>
        <taxon>Actinomycetes</taxon>
        <taxon>Micrococcales</taxon>
        <taxon>Microbacteriaceae</taxon>
        <taxon>Agromyces</taxon>
    </lineage>
</organism>
<feature type="domain" description="DUF4350" evidence="3">
    <location>
        <begin position="68"/>
        <end position="243"/>
    </location>
</feature>
<dbReference type="EMBL" id="CP094528">
    <property type="protein sequence ID" value="UOE44529.1"/>
    <property type="molecule type" value="Genomic_DNA"/>
</dbReference>
<protein>
    <submittedName>
        <fullName evidence="4">DUF4350 domain-containing protein</fullName>
    </submittedName>
</protein>
<feature type="region of interest" description="Disordered" evidence="1">
    <location>
        <begin position="405"/>
        <end position="442"/>
    </location>
</feature>
<name>A0ABY4C037_9MICO</name>
<reference evidence="4 5" key="1">
    <citation type="submission" date="2022-03" db="EMBL/GenBank/DDBJ databases">
        <title>Mucilaginibacter sp. isolated from the gut of Protaetia brevitarsis seulensis larvae.</title>
        <authorList>
            <person name="Won M."/>
            <person name="Kim S.-J."/>
            <person name="Kwon S.-W."/>
        </authorList>
    </citation>
    <scope>NUCLEOTIDE SEQUENCE [LARGE SCALE GENOMIC DNA]</scope>
    <source>
        <strain evidence="4 5">CFWR-12</strain>
    </source>
</reference>
<dbReference type="InterPro" id="IPR025646">
    <property type="entry name" value="DUF4350"/>
</dbReference>
<keyword evidence="5" id="KW-1185">Reference proteome</keyword>